<dbReference type="GO" id="GO:0005829">
    <property type="term" value="C:cytosol"/>
    <property type="evidence" value="ECO:0007669"/>
    <property type="project" value="TreeGrafter"/>
</dbReference>
<dbReference type="GO" id="GO:0005634">
    <property type="term" value="C:nucleus"/>
    <property type="evidence" value="ECO:0007669"/>
    <property type="project" value="TreeGrafter"/>
</dbReference>
<dbReference type="InterPro" id="IPR044992">
    <property type="entry name" value="ChyE-like"/>
</dbReference>
<protein>
    <recommendedName>
        <fullName evidence="1">Glutamine amidotransferase domain-containing protein</fullName>
    </recommendedName>
</protein>
<evidence type="ECO:0000259" key="1">
    <source>
        <dbReference type="Pfam" id="PF00117"/>
    </source>
</evidence>
<dbReference type="InterPro" id="IPR017926">
    <property type="entry name" value="GATASE"/>
</dbReference>
<keyword evidence="3" id="KW-1185">Reference proteome</keyword>
<dbReference type="Proteomes" id="UP000283269">
    <property type="component" value="Unassembled WGS sequence"/>
</dbReference>
<evidence type="ECO:0000313" key="3">
    <source>
        <dbReference type="Proteomes" id="UP000283269"/>
    </source>
</evidence>
<gene>
    <name evidence="2" type="ORF">CVT25_000050</name>
</gene>
<dbReference type="SUPFAM" id="SSF52317">
    <property type="entry name" value="Class I glutamine amidotransferase-like"/>
    <property type="match status" value="1"/>
</dbReference>
<dbReference type="Pfam" id="PF00117">
    <property type="entry name" value="GATase"/>
    <property type="match status" value="1"/>
</dbReference>
<sequence length="293" mass="31849">MPPKIALLLCGNLTGKPYADSGGYEAIYSRFLHATVPASPDTEGSSLPFTVDYYDVVHEMVYPKHDDEYDCIMLTGSGTVPLCLDGPIHNRADGVPVIEQRLLHTRMSSGSPSSRPIQLQTAYQDNRHATIHLTSVPGICFGHQIIARAMGGECVPNGGIWEVGPTRIQLTDLGKQIFGSLDTLTIQQMHRDHVPAVPPNFHLLASTDISPNQGTVLFYPEDSGKSKAHIHILTVQGHPEFTEPVVTSIIEQRAASGVINAQAVKDAEARRFVETNAGTIVGKAIWEVILDKI</sequence>
<reference evidence="2 3" key="1">
    <citation type="journal article" date="2018" name="Evol. Lett.">
        <title>Horizontal gene cluster transfer increased hallucinogenic mushroom diversity.</title>
        <authorList>
            <person name="Reynolds H.T."/>
            <person name="Vijayakumar V."/>
            <person name="Gluck-Thaler E."/>
            <person name="Korotkin H.B."/>
            <person name="Matheny P.B."/>
            <person name="Slot J.C."/>
        </authorList>
    </citation>
    <scope>NUCLEOTIDE SEQUENCE [LARGE SCALE GENOMIC DNA]</scope>
    <source>
        <strain evidence="2 3">2631</strain>
    </source>
</reference>
<organism evidence="2 3">
    <name type="scientific">Psilocybe cyanescens</name>
    <dbReference type="NCBI Taxonomy" id="93625"/>
    <lineage>
        <taxon>Eukaryota</taxon>
        <taxon>Fungi</taxon>
        <taxon>Dikarya</taxon>
        <taxon>Basidiomycota</taxon>
        <taxon>Agaricomycotina</taxon>
        <taxon>Agaricomycetes</taxon>
        <taxon>Agaricomycetidae</taxon>
        <taxon>Agaricales</taxon>
        <taxon>Agaricineae</taxon>
        <taxon>Strophariaceae</taxon>
        <taxon>Psilocybe</taxon>
    </lineage>
</organism>
<dbReference type="PANTHER" id="PTHR42695">
    <property type="entry name" value="GLUTAMINE AMIDOTRANSFERASE YLR126C-RELATED"/>
    <property type="match status" value="1"/>
</dbReference>
<evidence type="ECO:0000313" key="2">
    <source>
        <dbReference type="EMBL" id="PPQ87070.1"/>
    </source>
</evidence>
<dbReference type="EMBL" id="NHYD01002385">
    <property type="protein sequence ID" value="PPQ87070.1"/>
    <property type="molecule type" value="Genomic_DNA"/>
</dbReference>
<dbReference type="PROSITE" id="PS51273">
    <property type="entry name" value="GATASE_TYPE_1"/>
    <property type="match status" value="1"/>
</dbReference>
<dbReference type="CDD" id="cd01741">
    <property type="entry name" value="GATase1_1"/>
    <property type="match status" value="1"/>
</dbReference>
<dbReference type="STRING" id="93625.A0A409X8L2"/>
<dbReference type="InParanoid" id="A0A409X8L2"/>
<accession>A0A409X8L2</accession>
<dbReference type="PANTHER" id="PTHR42695:SF5">
    <property type="entry name" value="GLUTAMINE AMIDOTRANSFERASE YLR126C-RELATED"/>
    <property type="match status" value="1"/>
</dbReference>
<dbReference type="InterPro" id="IPR029062">
    <property type="entry name" value="Class_I_gatase-like"/>
</dbReference>
<dbReference type="Gene3D" id="3.40.50.880">
    <property type="match status" value="1"/>
</dbReference>
<comment type="caution">
    <text evidence="2">The sequence shown here is derived from an EMBL/GenBank/DDBJ whole genome shotgun (WGS) entry which is preliminary data.</text>
</comment>
<name>A0A409X8L2_PSICY</name>
<feature type="domain" description="Glutamine amidotransferase" evidence="1">
    <location>
        <begin position="133"/>
        <end position="242"/>
    </location>
</feature>
<dbReference type="OrthoDB" id="92161at2759"/>
<dbReference type="AlphaFoldDB" id="A0A409X8L2"/>
<proteinExistence type="predicted"/>